<evidence type="ECO:0000313" key="1">
    <source>
        <dbReference type="EMBL" id="PSF39435.1"/>
    </source>
</evidence>
<evidence type="ECO:0000313" key="2">
    <source>
        <dbReference type="Proteomes" id="UP000239001"/>
    </source>
</evidence>
<protein>
    <submittedName>
        <fullName evidence="1">Uncharacterized protein</fullName>
    </submittedName>
</protein>
<comment type="caution">
    <text evidence="1">The sequence shown here is derived from an EMBL/GenBank/DDBJ whole genome shotgun (WGS) entry which is preliminary data.</text>
</comment>
<organism evidence="1 2">
    <name type="scientific">Aphanothece hegewaldii CCALA 016</name>
    <dbReference type="NCBI Taxonomy" id="2107694"/>
    <lineage>
        <taxon>Bacteria</taxon>
        <taxon>Bacillati</taxon>
        <taxon>Cyanobacteriota</taxon>
        <taxon>Cyanophyceae</taxon>
        <taxon>Oscillatoriophycideae</taxon>
        <taxon>Chroococcales</taxon>
        <taxon>Aphanothecaceae</taxon>
        <taxon>Aphanothece</taxon>
    </lineage>
</organism>
<accession>A0A2T1M3N1</accession>
<reference evidence="1 2" key="2">
    <citation type="submission" date="2018-03" db="EMBL/GenBank/DDBJ databases">
        <authorList>
            <person name="Keele B.F."/>
        </authorList>
    </citation>
    <scope>NUCLEOTIDE SEQUENCE [LARGE SCALE GENOMIC DNA]</scope>
    <source>
        <strain evidence="1 2">CCALA 016</strain>
    </source>
</reference>
<name>A0A2T1M3N1_9CHRO</name>
<dbReference type="Proteomes" id="UP000239001">
    <property type="component" value="Unassembled WGS sequence"/>
</dbReference>
<keyword evidence="2" id="KW-1185">Reference proteome</keyword>
<dbReference type="EMBL" id="PXOH01000001">
    <property type="protein sequence ID" value="PSF39435.1"/>
    <property type="molecule type" value="Genomic_DNA"/>
</dbReference>
<proteinExistence type="predicted"/>
<gene>
    <name evidence="1" type="ORF">C7H19_01205</name>
</gene>
<reference evidence="1 2" key="1">
    <citation type="submission" date="2018-03" db="EMBL/GenBank/DDBJ databases">
        <title>The ancient ancestry and fast evolution of plastids.</title>
        <authorList>
            <person name="Moore K.R."/>
            <person name="Magnabosco C."/>
            <person name="Momper L."/>
            <person name="Gold D.A."/>
            <person name="Bosak T."/>
            <person name="Fournier G.P."/>
        </authorList>
    </citation>
    <scope>NUCLEOTIDE SEQUENCE [LARGE SCALE GENOMIC DNA]</scope>
    <source>
        <strain evidence="1 2">CCALA 016</strain>
    </source>
</reference>
<dbReference type="AlphaFoldDB" id="A0A2T1M3N1"/>
<sequence>MSLNKSHLQLEIKLKPVLLELQLMIKKFFVPSKKLKATSQEKQVNSVTFSAKEEEAICQNGVIGLEGLWDLYDMWI</sequence>